<gene>
    <name evidence="1" type="ORF">EOE67_15760</name>
</gene>
<accession>A0A437QIQ1</accession>
<comment type="caution">
    <text evidence="1">The sequence shown here is derived from an EMBL/GenBank/DDBJ whole genome shotgun (WGS) entry which is preliminary data.</text>
</comment>
<organism evidence="1 2">
    <name type="scientific">Rheinheimera riviphila</name>
    <dbReference type="NCBI Taxonomy" id="1834037"/>
    <lineage>
        <taxon>Bacteria</taxon>
        <taxon>Pseudomonadati</taxon>
        <taxon>Pseudomonadota</taxon>
        <taxon>Gammaproteobacteria</taxon>
        <taxon>Chromatiales</taxon>
        <taxon>Chromatiaceae</taxon>
        <taxon>Rheinheimera</taxon>
    </lineage>
</organism>
<dbReference type="InterPro" id="IPR058059">
    <property type="entry name" value="PA3496-like"/>
</dbReference>
<dbReference type="NCBIfam" id="NF046101">
    <property type="entry name" value="PA3496_fam"/>
    <property type="match status" value="1"/>
</dbReference>
<protein>
    <submittedName>
        <fullName evidence="1">Uncharacterized protein</fullName>
    </submittedName>
</protein>
<sequence>MAEMIVGDYDAVDIAAELKLSKTSGKESKNKHKLEARRKIDDLLEQKRLRRLLDLEEDDELSLEY</sequence>
<dbReference type="OrthoDB" id="9957689at2"/>
<reference evidence="1 2" key="1">
    <citation type="submission" date="2019-01" db="EMBL/GenBank/DDBJ databases">
        <authorList>
            <person name="Chen W.-M."/>
        </authorList>
    </citation>
    <scope>NUCLEOTIDE SEQUENCE [LARGE SCALE GENOMIC DNA]</scope>
    <source>
        <strain evidence="1 2">KYPC3</strain>
    </source>
</reference>
<keyword evidence="2" id="KW-1185">Reference proteome</keyword>
<dbReference type="AlphaFoldDB" id="A0A437QIQ1"/>
<dbReference type="RefSeq" id="WP_127700296.1">
    <property type="nucleotide sequence ID" value="NZ_SACS01000019.1"/>
</dbReference>
<evidence type="ECO:0000313" key="2">
    <source>
        <dbReference type="Proteomes" id="UP000283077"/>
    </source>
</evidence>
<evidence type="ECO:0000313" key="1">
    <source>
        <dbReference type="EMBL" id="RVU34324.1"/>
    </source>
</evidence>
<proteinExistence type="predicted"/>
<dbReference type="Proteomes" id="UP000283077">
    <property type="component" value="Unassembled WGS sequence"/>
</dbReference>
<dbReference type="EMBL" id="SACS01000019">
    <property type="protein sequence ID" value="RVU34324.1"/>
    <property type="molecule type" value="Genomic_DNA"/>
</dbReference>
<name>A0A437QIQ1_9GAMM</name>